<sequence>MSISSPLTSRRRNLRHAPPVARSLRQTAVVLRPPVHFRRSDLSLEAKPQLLPSQLRNGPLAIPLPQPLVAPDLDDRLPRRLRRVALSLLLSQRASFALQSNDRRSDLVIVCFHAVFRVSDDLFLDEEEAADGGLVSVVGSPLRNHGSYFSLR</sequence>
<evidence type="ECO:0000313" key="2">
    <source>
        <dbReference type="Proteomes" id="UP000585474"/>
    </source>
</evidence>
<dbReference type="Proteomes" id="UP000585474">
    <property type="component" value="Unassembled WGS sequence"/>
</dbReference>
<evidence type="ECO:0000313" key="1">
    <source>
        <dbReference type="EMBL" id="GFS29255.1"/>
    </source>
</evidence>
<organism evidence="1 2">
    <name type="scientific">Actinidia rufa</name>
    <dbReference type="NCBI Taxonomy" id="165716"/>
    <lineage>
        <taxon>Eukaryota</taxon>
        <taxon>Viridiplantae</taxon>
        <taxon>Streptophyta</taxon>
        <taxon>Embryophyta</taxon>
        <taxon>Tracheophyta</taxon>
        <taxon>Spermatophyta</taxon>
        <taxon>Magnoliopsida</taxon>
        <taxon>eudicotyledons</taxon>
        <taxon>Gunneridae</taxon>
        <taxon>Pentapetalae</taxon>
        <taxon>asterids</taxon>
        <taxon>Ericales</taxon>
        <taxon>Actinidiaceae</taxon>
        <taxon>Actinidia</taxon>
    </lineage>
</organism>
<name>A0A7J0D7V9_9ERIC</name>
<gene>
    <name evidence="1" type="ORF">Acr_00g0005960</name>
</gene>
<proteinExistence type="predicted"/>
<accession>A0A7J0D7V9</accession>
<keyword evidence="2" id="KW-1185">Reference proteome</keyword>
<reference evidence="2" key="1">
    <citation type="submission" date="2019-07" db="EMBL/GenBank/DDBJ databases">
        <title>De Novo Assembly of kiwifruit Actinidia rufa.</title>
        <authorList>
            <person name="Sugita-Konishi S."/>
            <person name="Sato K."/>
            <person name="Mori E."/>
            <person name="Abe Y."/>
            <person name="Kisaki G."/>
            <person name="Hamano K."/>
            <person name="Suezawa K."/>
            <person name="Otani M."/>
            <person name="Fukuda T."/>
            <person name="Manabe T."/>
            <person name="Gomi K."/>
            <person name="Tabuchi M."/>
            <person name="Akimitsu K."/>
            <person name="Kataoka I."/>
        </authorList>
    </citation>
    <scope>NUCLEOTIDE SEQUENCE [LARGE SCALE GENOMIC DNA]</scope>
    <source>
        <strain evidence="2">cv. Fuchu</strain>
    </source>
</reference>
<comment type="caution">
    <text evidence="1">The sequence shown here is derived from an EMBL/GenBank/DDBJ whole genome shotgun (WGS) entry which is preliminary data.</text>
</comment>
<protein>
    <submittedName>
        <fullName evidence="1">PRA1 (Prenylated rab acceptor) family protein</fullName>
    </submittedName>
</protein>
<dbReference type="EMBL" id="BJWL01000077">
    <property type="protein sequence ID" value="GFS29255.1"/>
    <property type="molecule type" value="Genomic_DNA"/>
</dbReference>
<dbReference type="AlphaFoldDB" id="A0A7J0D7V9"/>